<evidence type="ECO:0000256" key="1">
    <source>
        <dbReference type="ARBA" id="ARBA00001933"/>
    </source>
</evidence>
<dbReference type="PANTHER" id="PTHR43525">
    <property type="entry name" value="PROTEIN MALY"/>
    <property type="match status" value="1"/>
</dbReference>
<evidence type="ECO:0000256" key="5">
    <source>
        <dbReference type="ARBA" id="ARBA00037974"/>
    </source>
</evidence>
<dbReference type="InterPro" id="IPR015422">
    <property type="entry name" value="PyrdxlP-dep_Trfase_small"/>
</dbReference>
<sequence>MYQFDEVIDRRHTNAVKYDLIRARGLPEDVIPLWVADMDFRIPKEVSQALEKSSRHGIFGYSESGESYYEAVAGWFHDYFGWETRRDWMVKTPGVVFALATAVRALTREGDAVLIQQPVYDPYAGVVKSNKRELVVNPLQCTDGIYTVDYADFEKKIIEHEVKLFLLCSPHNPVGRVWTEEELRKMGEICLKHNVLVVSDEIHCDFTYPGHRHTVFASLGAEHAFNSIICTAPSKTFNLAGLEASNIFIPDYTVRKRFQEEMGRVAVSGVNAMGLVACEAAYRYGRQWLDELLAYLAGNIDFIERYLKTQIPQVRFQRPEGTYLLWLDFRALGLSDEELEHFLGHRAKIWLIQGAAFGEGGSGFARLNAACPRSVLEEAMDRLNNAVKSL</sequence>
<keyword evidence="4" id="KW-0456">Lyase</keyword>
<dbReference type="Proteomes" id="UP000249377">
    <property type="component" value="Unassembled WGS sequence"/>
</dbReference>
<reference evidence="7 8" key="1">
    <citation type="submission" date="2018-06" db="EMBL/GenBank/DDBJ databases">
        <title>Noncontiguous genome sequence of Ruminococcaceae bacterium ASD2818.</title>
        <authorList>
            <person name="Chaplin A.V."/>
            <person name="Sokolova S.R."/>
            <person name="Kochetkova T.O."/>
            <person name="Goltsov A.Y."/>
            <person name="Trofimov D.Y."/>
            <person name="Efimov B.A."/>
        </authorList>
    </citation>
    <scope>NUCLEOTIDE SEQUENCE [LARGE SCALE GENOMIC DNA]</scope>
    <source>
        <strain evidence="7 8">ASD2818</strain>
    </source>
</reference>
<keyword evidence="8" id="KW-1185">Reference proteome</keyword>
<dbReference type="RefSeq" id="WP_112331751.1">
    <property type="nucleotide sequence ID" value="NZ_QLYR01000001.1"/>
</dbReference>
<evidence type="ECO:0000256" key="4">
    <source>
        <dbReference type="ARBA" id="ARBA00023239"/>
    </source>
</evidence>
<dbReference type="SUPFAM" id="SSF53383">
    <property type="entry name" value="PLP-dependent transferases"/>
    <property type="match status" value="1"/>
</dbReference>
<dbReference type="InterPro" id="IPR004839">
    <property type="entry name" value="Aminotransferase_I/II_large"/>
</dbReference>
<dbReference type="NCBIfam" id="TIGR04350">
    <property type="entry name" value="C_S_lyase_PatB"/>
    <property type="match status" value="1"/>
</dbReference>
<proteinExistence type="inferred from homology"/>
<dbReference type="EMBL" id="QLYR01000001">
    <property type="protein sequence ID" value="RAQ30556.1"/>
    <property type="molecule type" value="Genomic_DNA"/>
</dbReference>
<evidence type="ECO:0000259" key="6">
    <source>
        <dbReference type="Pfam" id="PF00155"/>
    </source>
</evidence>
<dbReference type="Gene3D" id="3.40.640.10">
    <property type="entry name" value="Type I PLP-dependent aspartate aminotransferase-like (Major domain)"/>
    <property type="match status" value="1"/>
</dbReference>
<organism evidence="7 8">
    <name type="scientific">Hydrogeniiclostridium mannosilyticum</name>
    <dbReference type="NCBI Taxonomy" id="2764322"/>
    <lineage>
        <taxon>Bacteria</taxon>
        <taxon>Bacillati</taxon>
        <taxon>Bacillota</taxon>
        <taxon>Clostridia</taxon>
        <taxon>Eubacteriales</taxon>
        <taxon>Acutalibacteraceae</taxon>
        <taxon>Hydrogeniiclostridium</taxon>
    </lineage>
</organism>
<evidence type="ECO:0000256" key="3">
    <source>
        <dbReference type="ARBA" id="ARBA00022898"/>
    </source>
</evidence>
<dbReference type="GO" id="GO:0008483">
    <property type="term" value="F:transaminase activity"/>
    <property type="evidence" value="ECO:0007669"/>
    <property type="project" value="UniProtKB-KW"/>
</dbReference>
<evidence type="ECO:0000313" key="8">
    <source>
        <dbReference type="Proteomes" id="UP000249377"/>
    </source>
</evidence>
<comment type="similarity">
    <text evidence="5">Belongs to the class-II pyridoxal-phosphate-dependent aminotransferase family. MalY/PatB cystathionine beta-lyase subfamily.</text>
</comment>
<dbReference type="Pfam" id="PF00155">
    <property type="entry name" value="Aminotran_1_2"/>
    <property type="match status" value="1"/>
</dbReference>
<keyword evidence="3" id="KW-0663">Pyridoxal phosphate</keyword>
<evidence type="ECO:0000256" key="2">
    <source>
        <dbReference type="ARBA" id="ARBA00012224"/>
    </source>
</evidence>
<dbReference type="AlphaFoldDB" id="A0A328UG13"/>
<dbReference type="InterPro" id="IPR027619">
    <property type="entry name" value="C-S_lyase_PatB-like"/>
</dbReference>
<dbReference type="EC" id="4.4.1.13" evidence="2"/>
<dbReference type="InterPro" id="IPR015424">
    <property type="entry name" value="PyrdxlP-dep_Trfase"/>
</dbReference>
<comment type="caution">
    <text evidence="7">The sequence shown here is derived from an EMBL/GenBank/DDBJ whole genome shotgun (WGS) entry which is preliminary data.</text>
</comment>
<gene>
    <name evidence="7" type="ORF">DPQ25_03400</name>
</gene>
<dbReference type="GO" id="GO:0047804">
    <property type="term" value="F:cysteine-S-conjugate beta-lyase activity"/>
    <property type="evidence" value="ECO:0007669"/>
    <property type="project" value="UniProtKB-EC"/>
</dbReference>
<keyword evidence="7" id="KW-0808">Transferase</keyword>
<protein>
    <recommendedName>
        <fullName evidence="2">cysteine-S-conjugate beta-lyase</fullName>
        <ecNumber evidence="2">4.4.1.13</ecNumber>
    </recommendedName>
</protein>
<name>A0A328UG13_9FIRM</name>
<evidence type="ECO:0000313" key="7">
    <source>
        <dbReference type="EMBL" id="RAQ30556.1"/>
    </source>
</evidence>
<dbReference type="PANTHER" id="PTHR43525:SF1">
    <property type="entry name" value="PROTEIN MALY"/>
    <property type="match status" value="1"/>
</dbReference>
<dbReference type="InterPro" id="IPR015421">
    <property type="entry name" value="PyrdxlP-dep_Trfase_major"/>
</dbReference>
<dbReference type="CDD" id="cd00609">
    <property type="entry name" value="AAT_like"/>
    <property type="match status" value="1"/>
</dbReference>
<keyword evidence="7" id="KW-0032">Aminotransferase</keyword>
<dbReference type="Gene3D" id="3.90.1150.10">
    <property type="entry name" value="Aspartate Aminotransferase, domain 1"/>
    <property type="match status" value="1"/>
</dbReference>
<dbReference type="InterPro" id="IPR051798">
    <property type="entry name" value="Class-II_PLP-Dep_Aminotrans"/>
</dbReference>
<feature type="domain" description="Aminotransferase class I/classII large" evidence="6">
    <location>
        <begin position="29"/>
        <end position="383"/>
    </location>
</feature>
<comment type="cofactor">
    <cofactor evidence="1">
        <name>pyridoxal 5'-phosphate</name>
        <dbReference type="ChEBI" id="CHEBI:597326"/>
    </cofactor>
</comment>
<dbReference type="GO" id="GO:0030170">
    <property type="term" value="F:pyridoxal phosphate binding"/>
    <property type="evidence" value="ECO:0007669"/>
    <property type="project" value="InterPro"/>
</dbReference>
<accession>A0A328UG13</accession>